<dbReference type="SUPFAM" id="SSF48452">
    <property type="entry name" value="TPR-like"/>
    <property type="match status" value="1"/>
</dbReference>
<name>A0AB34GQG5_ESCRO</name>
<keyword evidence="1" id="KW-0677">Repeat</keyword>
<dbReference type="SMART" id="SM00028">
    <property type="entry name" value="TPR"/>
    <property type="match status" value="3"/>
</dbReference>
<dbReference type="InterPro" id="IPR011990">
    <property type="entry name" value="TPR-like_helical_dom_sf"/>
</dbReference>
<proteinExistence type="predicted"/>
<sequence length="328" mass="34891">MWDSRATRCVAAREVRGAPPAFRAPRLFPEGGGPALGPATPEAAAALALIQVQTPACCAGSGAGGGYGLPGEGGRGARCDRTAAACGLPRPHPGTEAEAPGPTSRLLPGTPGPRMKRPGNAPPGHASGWQAPGRGAGFVGNLGECWPLPGRRRLSDADVEGKEACSGGQPAFPPSPHRMDPTAYAELLKESGNQVFKNGNFSLAIRKYDEAIQILLHLYRWGVSSRDLAVLLCNKSNAFYSLGKWNEAYVAAKECLQWDPTYVKGYYRAGYSLLQLLKPYEAAHMFFKGLRLVQVNQDQTQFADFLVGVFTTMGSKSGLGEARPLSFF</sequence>
<gene>
    <name evidence="4" type="ORF">J1605_009985</name>
</gene>
<dbReference type="PANTHER" id="PTHR22904:SF523">
    <property type="entry name" value="STRESS-INDUCED-PHOSPHOPROTEIN 1"/>
    <property type="match status" value="1"/>
</dbReference>
<feature type="region of interest" description="Disordered" evidence="3">
    <location>
        <begin position="90"/>
        <end position="133"/>
    </location>
</feature>
<evidence type="ECO:0000256" key="1">
    <source>
        <dbReference type="ARBA" id="ARBA00022737"/>
    </source>
</evidence>
<feature type="region of interest" description="Disordered" evidence="3">
    <location>
        <begin position="157"/>
        <end position="177"/>
    </location>
</feature>
<evidence type="ECO:0000256" key="2">
    <source>
        <dbReference type="ARBA" id="ARBA00022803"/>
    </source>
</evidence>
<comment type="caution">
    <text evidence="4">The sequence shown here is derived from an EMBL/GenBank/DDBJ whole genome shotgun (WGS) entry which is preliminary data.</text>
</comment>
<dbReference type="InterPro" id="IPR019734">
    <property type="entry name" value="TPR_rpt"/>
</dbReference>
<dbReference type="GO" id="GO:0051879">
    <property type="term" value="F:Hsp90 protein binding"/>
    <property type="evidence" value="ECO:0007669"/>
    <property type="project" value="TreeGrafter"/>
</dbReference>
<dbReference type="AlphaFoldDB" id="A0AB34GQG5"/>
<organism evidence="4 5">
    <name type="scientific">Eschrichtius robustus</name>
    <name type="common">California gray whale</name>
    <name type="synonym">Eschrichtius gibbosus</name>
    <dbReference type="NCBI Taxonomy" id="9764"/>
    <lineage>
        <taxon>Eukaryota</taxon>
        <taxon>Metazoa</taxon>
        <taxon>Chordata</taxon>
        <taxon>Craniata</taxon>
        <taxon>Vertebrata</taxon>
        <taxon>Euteleostomi</taxon>
        <taxon>Mammalia</taxon>
        <taxon>Eutheria</taxon>
        <taxon>Laurasiatheria</taxon>
        <taxon>Artiodactyla</taxon>
        <taxon>Whippomorpha</taxon>
        <taxon>Cetacea</taxon>
        <taxon>Mysticeti</taxon>
        <taxon>Eschrichtiidae</taxon>
        <taxon>Eschrichtius</taxon>
    </lineage>
</organism>
<protein>
    <submittedName>
        <fullName evidence="4">Uncharacterized protein</fullName>
    </submittedName>
</protein>
<evidence type="ECO:0000256" key="3">
    <source>
        <dbReference type="SAM" id="MobiDB-lite"/>
    </source>
</evidence>
<keyword evidence="2" id="KW-0802">TPR repeat</keyword>
<evidence type="ECO:0000313" key="4">
    <source>
        <dbReference type="EMBL" id="KAJ8782666.1"/>
    </source>
</evidence>
<accession>A0AB34GQG5</accession>
<dbReference type="EMBL" id="JAIQCJ010002101">
    <property type="protein sequence ID" value="KAJ8782666.1"/>
    <property type="molecule type" value="Genomic_DNA"/>
</dbReference>
<reference evidence="4 5" key="1">
    <citation type="submission" date="2022-11" db="EMBL/GenBank/DDBJ databases">
        <title>Whole genome sequence of Eschrichtius robustus ER-17-0199.</title>
        <authorList>
            <person name="Bruniche-Olsen A."/>
            <person name="Black A.N."/>
            <person name="Fields C.J."/>
            <person name="Walden K."/>
            <person name="Dewoody J.A."/>
        </authorList>
    </citation>
    <scope>NUCLEOTIDE SEQUENCE [LARGE SCALE GENOMIC DNA]</scope>
    <source>
        <strain evidence="4">ER-17-0199</strain>
        <tissue evidence="4">Blubber</tissue>
    </source>
</reference>
<dbReference type="Proteomes" id="UP001159641">
    <property type="component" value="Unassembled WGS sequence"/>
</dbReference>
<keyword evidence="5" id="KW-1185">Reference proteome</keyword>
<dbReference type="PANTHER" id="PTHR22904">
    <property type="entry name" value="TPR REPEAT CONTAINING PROTEIN"/>
    <property type="match status" value="1"/>
</dbReference>
<evidence type="ECO:0000313" key="5">
    <source>
        <dbReference type="Proteomes" id="UP001159641"/>
    </source>
</evidence>
<dbReference type="Gene3D" id="1.25.40.10">
    <property type="entry name" value="Tetratricopeptide repeat domain"/>
    <property type="match status" value="1"/>
</dbReference>